<dbReference type="EMBL" id="CM026432">
    <property type="protein sequence ID" value="KAG0556290.1"/>
    <property type="molecule type" value="Genomic_DNA"/>
</dbReference>
<name>A0A8T0HKN6_CERPU</name>
<evidence type="ECO:0000313" key="3">
    <source>
        <dbReference type="Proteomes" id="UP000822688"/>
    </source>
</evidence>
<gene>
    <name evidence="1" type="ORF">KC19_11G040900</name>
    <name evidence="2" type="ORF">KC19_VG006800</name>
</gene>
<accession>A0A8T0HKN6</accession>
<dbReference type="Proteomes" id="UP000822688">
    <property type="component" value="Chromosome 11"/>
</dbReference>
<keyword evidence="3" id="KW-1185">Reference proteome</keyword>
<sequence length="102" mass="11925">MRLELPQRLVKVENQATRQISHKALYILEHPQVMNLRTGEWILKKDLRTGEWLLKIDFFFQSVLESHGLDALGMCPWRLIWLDIGSLCGKCESCVATFWKPV</sequence>
<dbReference type="Proteomes" id="UP000822688">
    <property type="component" value="Chromosome V"/>
</dbReference>
<reference evidence="2 3" key="1">
    <citation type="submission" date="2020-06" db="EMBL/GenBank/DDBJ databases">
        <title>WGS assembly of Ceratodon purpureus strain R40.</title>
        <authorList>
            <person name="Carey S.B."/>
            <person name="Jenkins J."/>
            <person name="Shu S."/>
            <person name="Lovell J.T."/>
            <person name="Sreedasyam A."/>
            <person name="Maumus F."/>
            <person name="Tiley G.P."/>
            <person name="Fernandez-Pozo N."/>
            <person name="Barry K."/>
            <person name="Chen C."/>
            <person name="Wang M."/>
            <person name="Lipzen A."/>
            <person name="Daum C."/>
            <person name="Saski C.A."/>
            <person name="Payton A.C."/>
            <person name="Mcbreen J.C."/>
            <person name="Conrad R.E."/>
            <person name="Kollar L.M."/>
            <person name="Olsson S."/>
            <person name="Huttunen S."/>
            <person name="Landis J.B."/>
            <person name="Wickett N.J."/>
            <person name="Johnson M.G."/>
            <person name="Rensing S.A."/>
            <person name="Grimwood J."/>
            <person name="Schmutz J."/>
            <person name="Mcdaniel S.F."/>
        </authorList>
    </citation>
    <scope>NUCLEOTIDE SEQUENCE</scope>
    <source>
        <strain evidence="2 3">R40</strain>
    </source>
</reference>
<dbReference type="EMBL" id="CM026426">
    <property type="protein sequence ID" value="KAG0571376.1"/>
    <property type="molecule type" value="Genomic_DNA"/>
</dbReference>
<comment type="caution">
    <text evidence="2">The sequence shown here is derived from an EMBL/GenBank/DDBJ whole genome shotgun (WGS) entry which is preliminary data.</text>
</comment>
<protein>
    <submittedName>
        <fullName evidence="2">Uncharacterized protein</fullName>
    </submittedName>
</protein>
<evidence type="ECO:0000313" key="1">
    <source>
        <dbReference type="EMBL" id="KAG0556290.1"/>
    </source>
</evidence>
<organism evidence="2 3">
    <name type="scientific">Ceratodon purpureus</name>
    <name type="common">Fire moss</name>
    <name type="synonym">Dicranum purpureum</name>
    <dbReference type="NCBI Taxonomy" id="3225"/>
    <lineage>
        <taxon>Eukaryota</taxon>
        <taxon>Viridiplantae</taxon>
        <taxon>Streptophyta</taxon>
        <taxon>Embryophyta</taxon>
        <taxon>Bryophyta</taxon>
        <taxon>Bryophytina</taxon>
        <taxon>Bryopsida</taxon>
        <taxon>Dicranidae</taxon>
        <taxon>Pseudoditrichales</taxon>
        <taxon>Ditrichaceae</taxon>
        <taxon>Ceratodon</taxon>
    </lineage>
</organism>
<dbReference type="AlphaFoldDB" id="A0A8T0HKN6"/>
<proteinExistence type="predicted"/>
<evidence type="ECO:0000313" key="2">
    <source>
        <dbReference type="EMBL" id="KAG0571376.1"/>
    </source>
</evidence>